<dbReference type="PANTHER" id="PTHR20883:SF48">
    <property type="entry name" value="ECTOINE DIOXYGENASE"/>
    <property type="match status" value="1"/>
</dbReference>
<dbReference type="EMBL" id="VYDA01000305">
    <property type="protein sequence ID" value="MYH61716.1"/>
    <property type="molecule type" value="Genomic_DNA"/>
</dbReference>
<dbReference type="SUPFAM" id="SSF51197">
    <property type="entry name" value="Clavaminate synthase-like"/>
    <property type="match status" value="1"/>
</dbReference>
<dbReference type="Pfam" id="PF05721">
    <property type="entry name" value="PhyH"/>
    <property type="match status" value="1"/>
</dbReference>
<proteinExistence type="predicted"/>
<accession>A0A6B1G2S4</accession>
<dbReference type="GO" id="GO:0016706">
    <property type="term" value="F:2-oxoglutarate-dependent dioxygenase activity"/>
    <property type="evidence" value="ECO:0007669"/>
    <property type="project" value="UniProtKB-ARBA"/>
</dbReference>
<comment type="caution">
    <text evidence="1">The sequence shown here is derived from an EMBL/GenBank/DDBJ whole genome shotgun (WGS) entry which is preliminary data.</text>
</comment>
<sequence length="502" mass="57655">MSTAPFTPALLLSNRPWPLTNVWIWNSSCTSLIWKTSSEGPRRILSRRTGPLRPDFASSIPTHRTSVSCAFRLPCRSPYREVAHSTRRSRLGGRLHLGLRRTDLPLSPTRLCPLAVRFARTQPGRRNMRSGACSGRKQSDLTVHLGRDFECSPFWRFLGLRLLGALTRPAPSPRPPVLRLRLHLHRSTRLHPGRAQCRVWTVRRIQRTVTPIQTPAALNCRYSIQRGMLRSTSRRPTMSLTAEQKQFFDDNGYLPYGRVLSDEDIQALRQRSEDIAAGRLTHVPSNYIQFEEQFRDGKKTVEPRIDMIRKMVYLCYHDDLFEAVAKKSEIVDVIEELLSPNIKLYTDQLMMKPRFNGTVTDWHQDSVAWPMFAPQNHVSCWVALDDATVENGCMTVIPGSHKWGPITREYKDRFLALPHLADPVPVELKAGHCMFHHGLNFHRTEANTTPNRRRGLALHYLDAETSYLRIVDEDHRNQVEGTPRKGNTPFMHIRGEEFPGRV</sequence>
<evidence type="ECO:0000313" key="1">
    <source>
        <dbReference type="EMBL" id="MYH61716.1"/>
    </source>
</evidence>
<keyword evidence="1" id="KW-0560">Oxidoreductase</keyword>
<name>A0A6B1G2S4_9CHLR</name>
<protein>
    <submittedName>
        <fullName evidence="1">Phytanoyl-CoA dioxygenase family protein</fullName>
    </submittedName>
</protein>
<keyword evidence="1" id="KW-0223">Dioxygenase</keyword>
<organism evidence="1">
    <name type="scientific">Caldilineaceae bacterium SB0675_bin_29</name>
    <dbReference type="NCBI Taxonomy" id="2605266"/>
    <lineage>
        <taxon>Bacteria</taxon>
        <taxon>Bacillati</taxon>
        <taxon>Chloroflexota</taxon>
        <taxon>Caldilineae</taxon>
        <taxon>Caldilineales</taxon>
        <taxon>Caldilineaceae</taxon>
    </lineage>
</organism>
<dbReference type="PANTHER" id="PTHR20883">
    <property type="entry name" value="PHYTANOYL-COA DIOXYGENASE DOMAIN CONTAINING 1"/>
    <property type="match status" value="1"/>
</dbReference>
<dbReference type="AlphaFoldDB" id="A0A6B1G2S4"/>
<gene>
    <name evidence="1" type="ORF">F4148_08100</name>
</gene>
<dbReference type="Gene3D" id="2.60.120.620">
    <property type="entry name" value="q2cbj1_9rhob like domain"/>
    <property type="match status" value="1"/>
</dbReference>
<dbReference type="GO" id="GO:0005506">
    <property type="term" value="F:iron ion binding"/>
    <property type="evidence" value="ECO:0007669"/>
    <property type="project" value="UniProtKB-ARBA"/>
</dbReference>
<reference evidence="1" key="1">
    <citation type="submission" date="2019-09" db="EMBL/GenBank/DDBJ databases">
        <title>Characterisation of the sponge microbiome using genome-centric metagenomics.</title>
        <authorList>
            <person name="Engelberts J.P."/>
            <person name="Robbins S.J."/>
            <person name="De Goeij J.M."/>
            <person name="Aranda M."/>
            <person name="Bell S.C."/>
            <person name="Webster N.S."/>
        </authorList>
    </citation>
    <scope>NUCLEOTIDE SEQUENCE</scope>
    <source>
        <strain evidence="1">SB0675_bin_29</strain>
    </source>
</reference>
<dbReference type="InterPro" id="IPR008775">
    <property type="entry name" value="Phytyl_CoA_dOase-like"/>
</dbReference>